<evidence type="ECO:0000313" key="2">
    <source>
        <dbReference type="EMBL" id="MDR9778891.1"/>
    </source>
</evidence>
<name>A0AAJ2LSN9_9HYPH</name>
<feature type="non-terminal residue" evidence="2">
    <location>
        <position position="1"/>
    </location>
</feature>
<dbReference type="AlphaFoldDB" id="A0AAJ2LSN9"/>
<protein>
    <submittedName>
        <fullName evidence="2">DUF2147 domain-containing protein</fullName>
    </submittedName>
</protein>
<sequence length="98" mass="11114">IGAIIEQFTYPGQEMILLCQKCEAPNTDKKIKGLQIISKLVQDPKREDSYVHGKVLDPIVGKIYNLKIKATPDGRKVRVRGYIGTSMIGRSQTWLRKE</sequence>
<evidence type="ECO:0000313" key="3">
    <source>
        <dbReference type="Proteomes" id="UP001268610"/>
    </source>
</evidence>
<dbReference type="InterPro" id="IPR019223">
    <property type="entry name" value="DUF2147"/>
</dbReference>
<dbReference type="RefSeq" id="WP_310866844.1">
    <property type="nucleotide sequence ID" value="NZ_JAVLSF010001337.1"/>
</dbReference>
<organism evidence="2 3">
    <name type="scientific">Rhizobium hidalgonense</name>
    <dbReference type="NCBI Taxonomy" id="1538159"/>
    <lineage>
        <taxon>Bacteria</taxon>
        <taxon>Pseudomonadati</taxon>
        <taxon>Pseudomonadota</taxon>
        <taxon>Alphaproteobacteria</taxon>
        <taxon>Hyphomicrobiales</taxon>
        <taxon>Rhizobiaceae</taxon>
        <taxon>Rhizobium/Agrobacterium group</taxon>
        <taxon>Rhizobium</taxon>
    </lineage>
</organism>
<dbReference type="Pfam" id="PF09917">
    <property type="entry name" value="DUF2147"/>
    <property type="match status" value="1"/>
</dbReference>
<dbReference type="PANTHER" id="PTHR36919:SF3">
    <property type="entry name" value="BLL5882 PROTEIN"/>
    <property type="match status" value="1"/>
</dbReference>
<dbReference type="EMBL" id="JAVLSF010001337">
    <property type="protein sequence ID" value="MDR9778891.1"/>
    <property type="molecule type" value="Genomic_DNA"/>
</dbReference>
<accession>A0AAJ2LSN9</accession>
<dbReference type="PANTHER" id="PTHR36919">
    <property type="entry name" value="BLR1215 PROTEIN"/>
    <property type="match status" value="1"/>
</dbReference>
<evidence type="ECO:0000259" key="1">
    <source>
        <dbReference type="Pfam" id="PF09917"/>
    </source>
</evidence>
<reference evidence="2" key="1">
    <citation type="submission" date="2023-04" db="EMBL/GenBank/DDBJ databases">
        <title>Genomic characterization of faba bean (Vicia faba) microsymbionts in Mexican soils.</title>
        <authorList>
            <person name="Rivera Orduna F.N."/>
            <person name="Guevara-Luna J."/>
            <person name="Yan J."/>
            <person name="Arroyo-Herrera I."/>
            <person name="Li Y."/>
            <person name="Vasquez-Murrieta M.S."/>
            <person name="Wang E.T."/>
        </authorList>
    </citation>
    <scope>NUCLEOTIDE SEQUENCE</scope>
    <source>
        <strain evidence="2">CH26</strain>
    </source>
</reference>
<gene>
    <name evidence="2" type="ORF">RJJ65_40810</name>
</gene>
<comment type="caution">
    <text evidence="2">The sequence shown here is derived from an EMBL/GenBank/DDBJ whole genome shotgun (WGS) entry which is preliminary data.</text>
</comment>
<proteinExistence type="predicted"/>
<dbReference type="Proteomes" id="UP001268610">
    <property type="component" value="Unassembled WGS sequence"/>
</dbReference>
<dbReference type="Gene3D" id="2.40.128.520">
    <property type="match status" value="1"/>
</dbReference>
<feature type="domain" description="DUF2147" evidence="1">
    <location>
        <begin position="26"/>
        <end position="96"/>
    </location>
</feature>